<organism evidence="3 4">
    <name type="scientific">Metarhizium rileyi (strain RCEF 4871)</name>
    <name type="common">Nomuraea rileyi</name>
    <dbReference type="NCBI Taxonomy" id="1649241"/>
    <lineage>
        <taxon>Eukaryota</taxon>
        <taxon>Fungi</taxon>
        <taxon>Dikarya</taxon>
        <taxon>Ascomycota</taxon>
        <taxon>Pezizomycotina</taxon>
        <taxon>Sordariomycetes</taxon>
        <taxon>Hypocreomycetidae</taxon>
        <taxon>Hypocreales</taxon>
        <taxon>Clavicipitaceae</taxon>
        <taxon>Metarhizium</taxon>
    </lineage>
</organism>
<protein>
    <submittedName>
        <fullName evidence="3">Uncharacterized protein</fullName>
    </submittedName>
</protein>
<dbReference type="AlphaFoldDB" id="A0A5C6GD97"/>
<comment type="caution">
    <text evidence="3">The sequence shown here is derived from an EMBL/GenBank/DDBJ whole genome shotgun (WGS) entry which is preliminary data.</text>
</comment>
<dbReference type="Proteomes" id="UP000317257">
    <property type="component" value="Unassembled WGS sequence"/>
</dbReference>
<feature type="transmembrane region" description="Helical" evidence="2">
    <location>
        <begin position="166"/>
        <end position="186"/>
    </location>
</feature>
<keyword evidence="2" id="KW-1133">Transmembrane helix</keyword>
<gene>
    <name evidence="3" type="ORF">ED733_005887</name>
</gene>
<keyword evidence="2" id="KW-0812">Transmembrane</keyword>
<feature type="region of interest" description="Disordered" evidence="1">
    <location>
        <begin position="194"/>
        <end position="304"/>
    </location>
</feature>
<reference evidence="4" key="1">
    <citation type="submission" date="2018-12" db="EMBL/GenBank/DDBJ databases">
        <title>The complete genome of Metarhizium rileyi, a key fungal pathogen of Lepidoptera.</title>
        <authorList>
            <person name="Binneck E."/>
            <person name="Lastra C.C.L."/>
            <person name="Sosa-Gomez D.R."/>
        </authorList>
    </citation>
    <scope>NUCLEOTIDE SEQUENCE [LARGE SCALE GENOMIC DNA]</scope>
    <source>
        <strain evidence="4">Cep018-CH2</strain>
    </source>
</reference>
<evidence type="ECO:0000256" key="2">
    <source>
        <dbReference type="SAM" id="Phobius"/>
    </source>
</evidence>
<dbReference type="EMBL" id="SBHS01000006">
    <property type="protein sequence ID" value="TWU75895.1"/>
    <property type="molecule type" value="Genomic_DNA"/>
</dbReference>
<evidence type="ECO:0000313" key="3">
    <source>
        <dbReference type="EMBL" id="TWU75895.1"/>
    </source>
</evidence>
<keyword evidence="2" id="KW-0472">Membrane</keyword>
<evidence type="ECO:0000256" key="1">
    <source>
        <dbReference type="SAM" id="MobiDB-lite"/>
    </source>
</evidence>
<sequence>MPVTITTTDILTTTVTKSDGETSTKIAYVTSTQTVNSKRSLDGALEFIGDGPAQVDAIPTSAPTATGIRGGYLGLERVRKNKRADITSTTTVTVTGEGSTTTVVDTVTINIKSTTTTLVRATSLVTETFQANAKTTVTETSTIVSKLTVVSTDVIETGGLSTGAKAGIGIGASLTVLTIIGAFLWFCTRRRRGPKPDPDDLLGPSSEVPVGAGGSRPMSEGLTSTPGTVPRRSPVLPNVQPEGYRGTAMGDGRAGYAQPDPYGAAYAPTRSTTNSSRPTRSGTLSPNDQLPRHPTPDTAAANSVSPLSARLETAELGNDGAGAKWHATEAAEMSTDNPAATKWHSDDAQEIDSQPVMGHQTGTVYEMPTEHYK</sequence>
<accession>A0A5C6GD97</accession>
<evidence type="ECO:0000313" key="4">
    <source>
        <dbReference type="Proteomes" id="UP000317257"/>
    </source>
</evidence>
<feature type="compositionally biased region" description="Low complexity" evidence="1">
    <location>
        <begin position="268"/>
        <end position="281"/>
    </location>
</feature>
<name>A0A5C6GD97_METRR</name>
<feature type="region of interest" description="Disordered" evidence="1">
    <location>
        <begin position="349"/>
        <end position="373"/>
    </location>
</feature>
<proteinExistence type="predicted"/>